<keyword evidence="1" id="KW-1133">Transmembrane helix</keyword>
<dbReference type="STRING" id="857293.CAAU_1144"/>
<feature type="transmembrane region" description="Helical" evidence="1">
    <location>
        <begin position="16"/>
        <end position="35"/>
    </location>
</feature>
<dbReference type="EMBL" id="CAKP01000065">
    <property type="protein sequence ID" value="CCJ33228.1"/>
    <property type="molecule type" value="Genomic_DNA"/>
</dbReference>
<dbReference type="Proteomes" id="UP000007652">
    <property type="component" value="Unassembled WGS sequence"/>
</dbReference>
<name>I7KTS5_9CLOT</name>
<proteinExistence type="predicted"/>
<keyword evidence="1" id="KW-0472">Membrane</keyword>
<accession>I7KTS5</accession>
<keyword evidence="3" id="KW-1185">Reference proteome</keyword>
<keyword evidence="1" id="KW-0812">Transmembrane</keyword>
<evidence type="ECO:0000313" key="3">
    <source>
        <dbReference type="Proteomes" id="UP000007652"/>
    </source>
</evidence>
<reference evidence="2 3" key="1">
    <citation type="journal article" date="2011" name="J. Bacteriol.">
        <title>Draft genome sequence of Caloramator australicus strain RC3T, a thermoanaerobe from the Great Artesian Basin of Australia.</title>
        <authorList>
            <person name="Ogg C.D."/>
            <person name="Patel B.K.C."/>
        </authorList>
    </citation>
    <scope>NUCLEOTIDE SEQUENCE [LARGE SCALE GENOMIC DNA]</scope>
    <source>
        <strain evidence="2 3">RC3</strain>
    </source>
</reference>
<organism evidence="2 3">
    <name type="scientific">Caloramator australicus RC3</name>
    <dbReference type="NCBI Taxonomy" id="857293"/>
    <lineage>
        <taxon>Bacteria</taxon>
        <taxon>Bacillati</taxon>
        <taxon>Bacillota</taxon>
        <taxon>Clostridia</taxon>
        <taxon>Eubacteriales</taxon>
        <taxon>Clostridiaceae</taxon>
        <taxon>Caloramator</taxon>
    </lineage>
</organism>
<dbReference type="AlphaFoldDB" id="I7KTS5"/>
<comment type="caution">
    <text evidence="2">The sequence shown here is derived from an EMBL/GenBank/DDBJ whole genome shotgun (WGS) entry which is preliminary data.</text>
</comment>
<gene>
    <name evidence="2" type="ORF">CAAU_1144</name>
</gene>
<protein>
    <submittedName>
        <fullName evidence="2">Uncharacterized protein</fullName>
    </submittedName>
</protein>
<evidence type="ECO:0000313" key="2">
    <source>
        <dbReference type="EMBL" id="CCJ33228.1"/>
    </source>
</evidence>
<sequence>MKIKIKSKECGKMHQIFKLITTIITGFITGIFFALPLGPAGLESIKQT</sequence>
<evidence type="ECO:0000256" key="1">
    <source>
        <dbReference type="SAM" id="Phobius"/>
    </source>
</evidence>